<dbReference type="PANTHER" id="PTHR47026">
    <property type="entry name" value="PIGMENTOSA GTPASE REGULATOR-LIKE PROTEIN, PUTATIVE-RELATED"/>
    <property type="match status" value="1"/>
</dbReference>
<sequence>MALVEEMAENSRYEDYQVIFALIDRERAGYIDAPEMAAVLRSSGRTEREAADAIADADANGDGHFGFDAFRALVEASLAKTTLKLAARQGAPPPGGEVAVPRHYVVVTLLSVLDDYRKRREAAGDYPTAASVKEVYAAMQVEEEARLHDAVASRQEAERSGVEEAHMMEAMEFNSAWSRNMADFERQAQDIDEQTRQRHAIEFVRFQEEIRQRAPMRQKFSRELLNLRRVQETLAKQGKYVDAQATKLKADQLEAWEKAKIENELQVVYATKELQMKRAQARELEALHKRIQRGRDEHKEHWLNGAQRLMQSHRNMLSDLRTKQNIEQGRVGQQVRAELSPAVVKPHRPPSKVPGKLNTRDPTSMSYRRH</sequence>
<evidence type="ECO:0000313" key="4">
    <source>
        <dbReference type="Proteomes" id="UP000751190"/>
    </source>
</evidence>
<dbReference type="AlphaFoldDB" id="A0A8J6C9R1"/>
<evidence type="ECO:0000313" key="3">
    <source>
        <dbReference type="EMBL" id="KAG8459668.1"/>
    </source>
</evidence>
<dbReference type="InterPro" id="IPR002048">
    <property type="entry name" value="EF_hand_dom"/>
</dbReference>
<evidence type="ECO:0000256" key="1">
    <source>
        <dbReference type="SAM" id="MobiDB-lite"/>
    </source>
</evidence>
<feature type="region of interest" description="Disordered" evidence="1">
    <location>
        <begin position="337"/>
        <end position="370"/>
    </location>
</feature>
<proteinExistence type="predicted"/>
<dbReference type="InterPro" id="IPR011992">
    <property type="entry name" value="EF-hand-dom_pair"/>
</dbReference>
<feature type="domain" description="EF-hand" evidence="2">
    <location>
        <begin position="11"/>
        <end position="46"/>
    </location>
</feature>
<dbReference type="SMART" id="SM00054">
    <property type="entry name" value="EFh"/>
    <property type="match status" value="2"/>
</dbReference>
<feature type="compositionally biased region" description="Polar residues" evidence="1">
    <location>
        <begin position="360"/>
        <end position="370"/>
    </location>
</feature>
<evidence type="ECO:0000259" key="2">
    <source>
        <dbReference type="PROSITE" id="PS50222"/>
    </source>
</evidence>
<accession>A0A8J6C9R1</accession>
<comment type="caution">
    <text evidence="3">The sequence shown here is derived from an EMBL/GenBank/DDBJ whole genome shotgun (WGS) entry which is preliminary data.</text>
</comment>
<dbReference type="OrthoDB" id="8062037at2759"/>
<dbReference type="OMA" id="YQEAHIT"/>
<name>A0A8J6C9R1_DIALT</name>
<organism evidence="3 4">
    <name type="scientific">Diacronema lutheri</name>
    <name type="common">Unicellular marine alga</name>
    <name type="synonym">Monochrysis lutheri</name>
    <dbReference type="NCBI Taxonomy" id="2081491"/>
    <lineage>
        <taxon>Eukaryota</taxon>
        <taxon>Haptista</taxon>
        <taxon>Haptophyta</taxon>
        <taxon>Pavlovophyceae</taxon>
        <taxon>Pavlovales</taxon>
        <taxon>Pavlovaceae</taxon>
        <taxon>Diacronema</taxon>
    </lineage>
</organism>
<keyword evidence="4" id="KW-1185">Reference proteome</keyword>
<dbReference type="Gene3D" id="1.10.238.10">
    <property type="entry name" value="EF-hand"/>
    <property type="match status" value="1"/>
</dbReference>
<dbReference type="PANTHER" id="PTHR47026:SF2">
    <property type="entry name" value="FLAGELLAR ASSOCIATED PROTEIN"/>
    <property type="match status" value="1"/>
</dbReference>
<protein>
    <recommendedName>
        <fullName evidence="2">EF-hand domain-containing protein</fullName>
    </recommendedName>
</protein>
<dbReference type="GO" id="GO:0005509">
    <property type="term" value="F:calcium ion binding"/>
    <property type="evidence" value="ECO:0007669"/>
    <property type="project" value="InterPro"/>
</dbReference>
<dbReference type="PROSITE" id="PS50222">
    <property type="entry name" value="EF_HAND_2"/>
    <property type="match status" value="1"/>
</dbReference>
<dbReference type="EMBL" id="JAGTXO010000038">
    <property type="protein sequence ID" value="KAG8459668.1"/>
    <property type="molecule type" value="Genomic_DNA"/>
</dbReference>
<dbReference type="Proteomes" id="UP000751190">
    <property type="component" value="Unassembled WGS sequence"/>
</dbReference>
<reference evidence="3" key="1">
    <citation type="submission" date="2021-05" db="EMBL/GenBank/DDBJ databases">
        <title>The genome of the haptophyte Pavlova lutheri (Diacronema luteri, Pavlovales) - a model for lipid biosynthesis in eukaryotic algae.</title>
        <authorList>
            <person name="Hulatt C.J."/>
            <person name="Posewitz M.C."/>
        </authorList>
    </citation>
    <scope>NUCLEOTIDE SEQUENCE</scope>
    <source>
        <strain evidence="3">NIVA-4/92</strain>
    </source>
</reference>
<dbReference type="SUPFAM" id="SSF47473">
    <property type="entry name" value="EF-hand"/>
    <property type="match status" value="1"/>
</dbReference>
<gene>
    <name evidence="3" type="ORF">KFE25_003120</name>
</gene>